<keyword evidence="1" id="KW-1133">Transmembrane helix</keyword>
<gene>
    <name evidence="2" type="ORF">FLB61_09200</name>
</gene>
<sequence length="210" mass="24026">MKEQNLHTKKEHPVFRFVKKHLTRRILTGILIVLIIVAGIIGLRKTIFSDSQTTKIGFEDIGELATQSAYCTQVNVTDSSRELFGAKIPFTQSKYIYSYDVVVKAGFDFEEIEWSKNDKTIEVKLPEAKILSNEIDLDSFKVYHEQESIYNQIALEENNEALAKLKETAEKDAIENGLLENARSNAETILTGFFGNEYDLDKYEIIFTDK</sequence>
<reference evidence="2 3" key="1">
    <citation type="journal article" date="2020" name="New Microbes New Infect">
        <title>Sellimonas caecigallum sp. nov., description and genome sequence of a new member of the Sellimonas genus isolated from the cecum of feral chicken.</title>
        <authorList>
            <person name="Wongkuna S."/>
            <person name="Ghimire S."/>
            <person name="Antony L."/>
            <person name="Chankhamhaengdecha S."/>
            <person name="Janvilisri T."/>
            <person name="Scaria J."/>
        </authorList>
    </citation>
    <scope>NUCLEOTIDE SEQUENCE [LARGE SCALE GENOMIC DNA]</scope>
    <source>
        <strain evidence="2 3">SW451</strain>
    </source>
</reference>
<proteinExistence type="predicted"/>
<evidence type="ECO:0000313" key="2">
    <source>
        <dbReference type="EMBL" id="MBY0759258.1"/>
    </source>
</evidence>
<organism evidence="2 3">
    <name type="scientific">Sellimonas caecigallum</name>
    <dbReference type="NCBI Taxonomy" id="2592333"/>
    <lineage>
        <taxon>Bacteria</taxon>
        <taxon>Bacillati</taxon>
        <taxon>Bacillota</taxon>
        <taxon>Clostridia</taxon>
        <taxon>Lachnospirales</taxon>
        <taxon>Lachnospiraceae</taxon>
        <taxon>Sellimonas</taxon>
    </lineage>
</organism>
<dbReference type="Proteomes" id="UP000779049">
    <property type="component" value="Unassembled WGS sequence"/>
</dbReference>
<name>A0ABS7L8H5_9FIRM</name>
<evidence type="ECO:0000313" key="3">
    <source>
        <dbReference type="Proteomes" id="UP000779049"/>
    </source>
</evidence>
<feature type="transmembrane region" description="Helical" evidence="1">
    <location>
        <begin position="26"/>
        <end position="43"/>
    </location>
</feature>
<keyword evidence="3" id="KW-1185">Reference proteome</keyword>
<evidence type="ECO:0000256" key="1">
    <source>
        <dbReference type="SAM" id="Phobius"/>
    </source>
</evidence>
<dbReference type="Pfam" id="PF14014">
    <property type="entry name" value="DUF4230"/>
    <property type="match status" value="1"/>
</dbReference>
<dbReference type="InterPro" id="IPR025324">
    <property type="entry name" value="DUF4230"/>
</dbReference>
<dbReference type="RefSeq" id="WP_221919953.1">
    <property type="nucleotide sequence ID" value="NZ_CP173660.1"/>
</dbReference>
<dbReference type="EMBL" id="VIRV01000013">
    <property type="protein sequence ID" value="MBY0759258.1"/>
    <property type="molecule type" value="Genomic_DNA"/>
</dbReference>
<keyword evidence="1" id="KW-0472">Membrane</keyword>
<keyword evidence="1" id="KW-0812">Transmembrane</keyword>
<protein>
    <submittedName>
        <fullName evidence="2">DUF4230 domain-containing protein</fullName>
    </submittedName>
</protein>
<comment type="caution">
    <text evidence="2">The sequence shown here is derived from an EMBL/GenBank/DDBJ whole genome shotgun (WGS) entry which is preliminary data.</text>
</comment>
<accession>A0ABS7L8H5</accession>